<dbReference type="InterPro" id="IPR050171">
    <property type="entry name" value="MFS_Transporters"/>
</dbReference>
<keyword evidence="2" id="KW-0813">Transport</keyword>
<accession>A0AB37XD41</accession>
<evidence type="ECO:0000313" key="9">
    <source>
        <dbReference type="EMBL" id="RZE36094.1"/>
    </source>
</evidence>
<reference evidence="9 10" key="1">
    <citation type="submission" date="2017-12" db="EMBL/GenBank/DDBJ databases">
        <title>Population genomics insights into the ecological differentiation and adaptive evolution in streptomycetes.</title>
        <authorList>
            <person name="Li Y."/>
            <person name="Huang Y."/>
        </authorList>
    </citation>
    <scope>NUCLEOTIDE SEQUENCE [LARGE SCALE GENOMIC DNA]</scope>
    <source>
        <strain evidence="9 10">FXJ.2339</strain>
    </source>
</reference>
<dbReference type="Pfam" id="PF07690">
    <property type="entry name" value="MFS_1"/>
    <property type="match status" value="1"/>
</dbReference>
<feature type="transmembrane region" description="Helical" evidence="7">
    <location>
        <begin position="59"/>
        <end position="79"/>
    </location>
</feature>
<evidence type="ECO:0000259" key="8">
    <source>
        <dbReference type="PROSITE" id="PS50850"/>
    </source>
</evidence>
<evidence type="ECO:0000313" key="10">
    <source>
        <dbReference type="Proteomes" id="UP000292095"/>
    </source>
</evidence>
<dbReference type="PANTHER" id="PTHR23517">
    <property type="entry name" value="RESISTANCE PROTEIN MDTM, PUTATIVE-RELATED-RELATED"/>
    <property type="match status" value="1"/>
</dbReference>
<name>A0AB37XD41_9ACTN</name>
<evidence type="ECO:0000256" key="1">
    <source>
        <dbReference type="ARBA" id="ARBA00004651"/>
    </source>
</evidence>
<dbReference type="SUPFAM" id="SSF103473">
    <property type="entry name" value="MFS general substrate transporter"/>
    <property type="match status" value="1"/>
</dbReference>
<evidence type="ECO:0000256" key="7">
    <source>
        <dbReference type="SAM" id="Phobius"/>
    </source>
</evidence>
<feature type="transmembrane region" description="Helical" evidence="7">
    <location>
        <begin position="312"/>
        <end position="339"/>
    </location>
</feature>
<dbReference type="EMBL" id="PKLK01000025">
    <property type="protein sequence ID" value="RZE36094.1"/>
    <property type="molecule type" value="Genomic_DNA"/>
</dbReference>
<dbReference type="InterPro" id="IPR011701">
    <property type="entry name" value="MFS"/>
</dbReference>
<feature type="transmembrane region" description="Helical" evidence="7">
    <location>
        <begin position="175"/>
        <end position="196"/>
    </location>
</feature>
<evidence type="ECO:0000256" key="6">
    <source>
        <dbReference type="ARBA" id="ARBA00023136"/>
    </source>
</evidence>
<keyword evidence="5 7" id="KW-1133">Transmembrane helix</keyword>
<evidence type="ECO:0000256" key="4">
    <source>
        <dbReference type="ARBA" id="ARBA00022692"/>
    </source>
</evidence>
<feature type="transmembrane region" description="Helical" evidence="7">
    <location>
        <begin position="287"/>
        <end position="306"/>
    </location>
</feature>
<comment type="caution">
    <text evidence="9">The sequence shown here is derived from an EMBL/GenBank/DDBJ whole genome shotgun (WGS) entry which is preliminary data.</text>
</comment>
<dbReference type="InterPro" id="IPR020846">
    <property type="entry name" value="MFS_dom"/>
</dbReference>
<feature type="transmembrane region" description="Helical" evidence="7">
    <location>
        <begin position="99"/>
        <end position="120"/>
    </location>
</feature>
<dbReference type="AlphaFoldDB" id="A0AB37XD41"/>
<proteinExistence type="predicted"/>
<feature type="domain" description="Major facilitator superfamily (MFS) profile" evidence="8">
    <location>
        <begin position="20"/>
        <end position="404"/>
    </location>
</feature>
<sequence>MAPSESAAQTPTQVLPRGPGVLRFAVAGFCNALSTGFFYPFSLLFYVSLSGEELRTVGTVLTVTALAALPSLLLVGRIVDRVGPRPVLIASLVVRAGCFVSFVTFGGAAALAVGTLALAVSTRAEQTATPLVALQLAPEGQSSRWLALSRVVFNAGMGVGALIAGIFIVDSASGFALLGIANAVGILCTAALYAVVPRTPRPAHSAARVRIKARPWRDHKFLLIAVVNALLLVSALAVESGMPVYVLQELAMPTWTVGMLFAVNTGVLTALQLPVSRVLDRHPPVRVLAFGGLTYLSLYAALLAAARTDGTVRMLLLVLGMVVYTLGELAVTQAALVLLTGLPPDSRKGAYLGFNQIFVGASTAVAPLLVTYSLAGNPPVLWWSLAGVSVVSTAVLLGTERRFRRGASEGVAGDTP</sequence>
<dbReference type="PANTHER" id="PTHR23517:SF2">
    <property type="entry name" value="MULTIDRUG RESISTANCE PROTEIN MDTH"/>
    <property type="match status" value="1"/>
</dbReference>
<feature type="transmembrane region" description="Helical" evidence="7">
    <location>
        <begin position="380"/>
        <end position="398"/>
    </location>
</feature>
<feature type="transmembrane region" description="Helical" evidence="7">
    <location>
        <begin position="221"/>
        <end position="238"/>
    </location>
</feature>
<gene>
    <name evidence="9" type="ORF">C0Q91_20925</name>
</gene>
<feature type="transmembrane region" description="Helical" evidence="7">
    <location>
        <begin position="20"/>
        <end position="47"/>
    </location>
</feature>
<dbReference type="GO" id="GO:0005886">
    <property type="term" value="C:plasma membrane"/>
    <property type="evidence" value="ECO:0007669"/>
    <property type="project" value="UniProtKB-SubCell"/>
</dbReference>
<evidence type="ECO:0000256" key="2">
    <source>
        <dbReference type="ARBA" id="ARBA00022448"/>
    </source>
</evidence>
<feature type="transmembrane region" description="Helical" evidence="7">
    <location>
        <begin position="250"/>
        <end position="275"/>
    </location>
</feature>
<comment type="subcellular location">
    <subcellularLocation>
        <location evidence="1">Cell membrane</location>
        <topology evidence="1">Multi-pass membrane protein</topology>
    </subcellularLocation>
</comment>
<feature type="transmembrane region" description="Helical" evidence="7">
    <location>
        <begin position="351"/>
        <end position="374"/>
    </location>
</feature>
<dbReference type="GO" id="GO:0022857">
    <property type="term" value="F:transmembrane transporter activity"/>
    <property type="evidence" value="ECO:0007669"/>
    <property type="project" value="InterPro"/>
</dbReference>
<evidence type="ECO:0000256" key="3">
    <source>
        <dbReference type="ARBA" id="ARBA00022475"/>
    </source>
</evidence>
<dbReference type="Proteomes" id="UP000292095">
    <property type="component" value="Unassembled WGS sequence"/>
</dbReference>
<dbReference type="RefSeq" id="WP_037844572.1">
    <property type="nucleotide sequence ID" value="NZ_CP109173.1"/>
</dbReference>
<keyword evidence="3" id="KW-1003">Cell membrane</keyword>
<protein>
    <submittedName>
        <fullName evidence="9">MFS transporter</fullName>
    </submittedName>
</protein>
<evidence type="ECO:0000256" key="5">
    <source>
        <dbReference type="ARBA" id="ARBA00022989"/>
    </source>
</evidence>
<feature type="transmembrane region" description="Helical" evidence="7">
    <location>
        <begin position="151"/>
        <end position="169"/>
    </location>
</feature>
<dbReference type="Gene3D" id="1.20.1250.20">
    <property type="entry name" value="MFS general substrate transporter like domains"/>
    <property type="match status" value="2"/>
</dbReference>
<dbReference type="PROSITE" id="PS50850">
    <property type="entry name" value="MFS"/>
    <property type="match status" value="1"/>
</dbReference>
<keyword evidence="6 7" id="KW-0472">Membrane</keyword>
<organism evidence="9 10">
    <name type="scientific">Streptomyces albidoflavus</name>
    <dbReference type="NCBI Taxonomy" id="1886"/>
    <lineage>
        <taxon>Bacteria</taxon>
        <taxon>Bacillati</taxon>
        <taxon>Actinomycetota</taxon>
        <taxon>Actinomycetes</taxon>
        <taxon>Kitasatosporales</taxon>
        <taxon>Streptomycetaceae</taxon>
        <taxon>Streptomyces</taxon>
        <taxon>Streptomyces albidoflavus group</taxon>
    </lineage>
</organism>
<dbReference type="InterPro" id="IPR036259">
    <property type="entry name" value="MFS_trans_sf"/>
</dbReference>
<keyword evidence="4 7" id="KW-0812">Transmembrane</keyword>